<comment type="caution">
    <text evidence="3">The sequence shown here is derived from an EMBL/GenBank/DDBJ whole genome shotgun (WGS) entry which is preliminary data.</text>
</comment>
<dbReference type="NCBIfam" id="TIGR00756">
    <property type="entry name" value="PPR"/>
    <property type="match status" value="5"/>
</dbReference>
<dbReference type="Proteomes" id="UP000467840">
    <property type="component" value="Chromosome 9"/>
</dbReference>
<evidence type="ECO:0000256" key="2">
    <source>
        <dbReference type="PROSITE-ProRule" id="PRU00708"/>
    </source>
</evidence>
<dbReference type="PANTHER" id="PTHR47926">
    <property type="entry name" value="PENTATRICOPEPTIDE REPEAT-CONTAINING PROTEIN"/>
    <property type="match status" value="1"/>
</dbReference>
<dbReference type="InterPro" id="IPR002885">
    <property type="entry name" value="PPR_rpt"/>
</dbReference>
<evidence type="ECO:0008006" key="5">
    <source>
        <dbReference type="Google" id="ProtNLM"/>
    </source>
</evidence>
<dbReference type="GO" id="GO:0009451">
    <property type="term" value="P:RNA modification"/>
    <property type="evidence" value="ECO:0007669"/>
    <property type="project" value="InterPro"/>
</dbReference>
<proteinExistence type="predicted"/>
<dbReference type="GO" id="GO:0099402">
    <property type="term" value="P:plant organ development"/>
    <property type="evidence" value="ECO:0007669"/>
    <property type="project" value="UniProtKB-ARBA"/>
</dbReference>
<dbReference type="PROSITE" id="PS51375">
    <property type="entry name" value="PPR"/>
    <property type="match status" value="6"/>
</dbReference>
<dbReference type="GO" id="GO:0003723">
    <property type="term" value="F:RNA binding"/>
    <property type="evidence" value="ECO:0007669"/>
    <property type="project" value="InterPro"/>
</dbReference>
<feature type="repeat" description="PPR" evidence="2">
    <location>
        <begin position="188"/>
        <end position="222"/>
    </location>
</feature>
<dbReference type="PANTHER" id="PTHR47926:SF448">
    <property type="entry name" value="PENTACOTRIPEPTIDE-REPEAT REGION OF PRORP DOMAIN-CONTAINING PROTEIN"/>
    <property type="match status" value="1"/>
</dbReference>
<reference evidence="3 4" key="1">
    <citation type="journal article" date="2020" name="Mol. Plant">
        <title>The Chromosome-Based Rubber Tree Genome Provides New Insights into Spurge Genome Evolution and Rubber Biosynthesis.</title>
        <authorList>
            <person name="Liu J."/>
            <person name="Shi C."/>
            <person name="Shi C.C."/>
            <person name="Li W."/>
            <person name="Zhang Q.J."/>
            <person name="Zhang Y."/>
            <person name="Li K."/>
            <person name="Lu H.F."/>
            <person name="Shi C."/>
            <person name="Zhu S.T."/>
            <person name="Xiao Z.Y."/>
            <person name="Nan H."/>
            <person name="Yue Y."/>
            <person name="Zhu X.G."/>
            <person name="Wu Y."/>
            <person name="Hong X.N."/>
            <person name="Fan G.Y."/>
            <person name="Tong Y."/>
            <person name="Zhang D."/>
            <person name="Mao C.L."/>
            <person name="Liu Y.L."/>
            <person name="Hao S.J."/>
            <person name="Liu W.Q."/>
            <person name="Lv M.Q."/>
            <person name="Zhang H.B."/>
            <person name="Liu Y."/>
            <person name="Hu-Tang G.R."/>
            <person name="Wang J.P."/>
            <person name="Wang J.H."/>
            <person name="Sun Y.H."/>
            <person name="Ni S.B."/>
            <person name="Chen W.B."/>
            <person name="Zhang X.C."/>
            <person name="Jiao Y.N."/>
            <person name="Eichler E.E."/>
            <person name="Li G.H."/>
            <person name="Liu X."/>
            <person name="Gao L.Z."/>
        </authorList>
    </citation>
    <scope>NUCLEOTIDE SEQUENCE [LARGE SCALE GENOMIC DNA]</scope>
    <source>
        <strain evidence="4">cv. GT1</strain>
        <tissue evidence="3">Leaf</tissue>
    </source>
</reference>
<feature type="repeat" description="PPR" evidence="2">
    <location>
        <begin position="259"/>
        <end position="293"/>
    </location>
</feature>
<feature type="repeat" description="PPR" evidence="2">
    <location>
        <begin position="128"/>
        <end position="162"/>
    </location>
</feature>
<evidence type="ECO:0000313" key="3">
    <source>
        <dbReference type="EMBL" id="KAF2307319.1"/>
    </source>
</evidence>
<keyword evidence="4" id="KW-1185">Reference proteome</keyword>
<evidence type="ECO:0000256" key="1">
    <source>
        <dbReference type="ARBA" id="ARBA00022737"/>
    </source>
</evidence>
<feature type="repeat" description="PPR" evidence="2">
    <location>
        <begin position="223"/>
        <end position="258"/>
    </location>
</feature>
<feature type="repeat" description="PPR" evidence="2">
    <location>
        <begin position="58"/>
        <end position="92"/>
    </location>
</feature>
<keyword evidence="1" id="KW-0677">Repeat</keyword>
<name>A0A6A6M5R7_HEVBR</name>
<dbReference type="AlphaFoldDB" id="A0A6A6M5R7"/>
<dbReference type="InterPro" id="IPR046960">
    <property type="entry name" value="PPR_At4g14850-like_plant"/>
</dbReference>
<dbReference type="InterPro" id="IPR011990">
    <property type="entry name" value="TPR-like_helical_dom_sf"/>
</dbReference>
<gene>
    <name evidence="3" type="ORF">GH714_026330</name>
</gene>
<dbReference type="Pfam" id="PF13041">
    <property type="entry name" value="PPR_2"/>
    <property type="match status" value="1"/>
</dbReference>
<evidence type="ECO:0000313" key="4">
    <source>
        <dbReference type="Proteomes" id="UP000467840"/>
    </source>
</evidence>
<protein>
    <recommendedName>
        <fullName evidence="5">Pentatricopeptide repeat-containing protein</fullName>
    </recommendedName>
</protein>
<dbReference type="Gene3D" id="1.25.40.10">
    <property type="entry name" value="Tetratricopeptide repeat domain"/>
    <property type="match status" value="2"/>
</dbReference>
<dbReference type="FunFam" id="1.25.40.10:FF:000158">
    <property type="entry name" value="pentatricopeptide repeat-containing protein At2g33680"/>
    <property type="match status" value="1"/>
</dbReference>
<organism evidence="3 4">
    <name type="scientific">Hevea brasiliensis</name>
    <name type="common">Para rubber tree</name>
    <name type="synonym">Siphonia brasiliensis</name>
    <dbReference type="NCBI Taxonomy" id="3981"/>
    <lineage>
        <taxon>Eukaryota</taxon>
        <taxon>Viridiplantae</taxon>
        <taxon>Streptophyta</taxon>
        <taxon>Embryophyta</taxon>
        <taxon>Tracheophyta</taxon>
        <taxon>Spermatophyta</taxon>
        <taxon>Magnoliopsida</taxon>
        <taxon>eudicotyledons</taxon>
        <taxon>Gunneridae</taxon>
        <taxon>Pentapetalae</taxon>
        <taxon>rosids</taxon>
        <taxon>fabids</taxon>
        <taxon>Malpighiales</taxon>
        <taxon>Euphorbiaceae</taxon>
        <taxon>Crotonoideae</taxon>
        <taxon>Micrandreae</taxon>
        <taxon>Hevea</taxon>
    </lineage>
</organism>
<sequence>MPDRDVVAWTTMIAGYASCNEHAYAWGMFCNMVRSEMNPDEFTHEGRIHGFFGIELKNPVSWTTLIAGYTHGGNGHHGLQVFRQMLLEEAESNPYSFSIAIRACASIGCQNYGKQIHTAVIKHGCESSLPVMNSIVDMYCRCGCLSEANQYFHEMTQKDLITWNTLIAGYEKSDSNSCKVFTELSCKNLVSWTSMMIGYGAHGYGREVIELFDDMVESGIKPDQIVFMAVLSACSHAGLVDQGLRYFNSMMDDYNIKPDHEIYGCVVDMLGRAGRVEEAYRLIQRCHSFGVHSLVLVKHIAFQIWASWQLRKYWI</sequence>
<dbReference type="EMBL" id="JAAGAX010000008">
    <property type="protein sequence ID" value="KAF2307319.1"/>
    <property type="molecule type" value="Genomic_DNA"/>
</dbReference>
<accession>A0A6A6M5R7</accession>
<feature type="repeat" description="PPR" evidence="2">
    <location>
        <begin position="5"/>
        <end position="39"/>
    </location>
</feature>
<dbReference type="Pfam" id="PF01535">
    <property type="entry name" value="PPR"/>
    <property type="match status" value="5"/>
</dbReference>